<keyword evidence="4" id="KW-1185">Reference proteome</keyword>
<accession>A0ABX6QKA9</accession>
<reference evidence="3 4" key="1">
    <citation type="submission" date="2020-06" db="EMBL/GenBank/DDBJ databases">
        <title>Genome sequence of Rhizobium sp strain ADMK78.</title>
        <authorList>
            <person name="Rahi P."/>
        </authorList>
    </citation>
    <scope>NUCLEOTIDE SEQUENCE [LARGE SCALE GENOMIC DNA]</scope>
    <source>
        <strain evidence="3 4">ADMK78</strain>
    </source>
</reference>
<name>A0ABX6QKA9_9HYPH</name>
<keyword evidence="2" id="KW-0812">Transmembrane</keyword>
<proteinExistence type="predicted"/>
<feature type="transmembrane region" description="Helical" evidence="2">
    <location>
        <begin position="25"/>
        <end position="47"/>
    </location>
</feature>
<keyword evidence="2" id="KW-0472">Membrane</keyword>
<evidence type="ECO:0000313" key="4">
    <source>
        <dbReference type="Proteomes" id="UP000308530"/>
    </source>
</evidence>
<evidence type="ECO:0000256" key="2">
    <source>
        <dbReference type="SAM" id="Phobius"/>
    </source>
</evidence>
<evidence type="ECO:0000313" key="3">
    <source>
        <dbReference type="EMBL" id="QLF68545.1"/>
    </source>
</evidence>
<feature type="compositionally biased region" description="Basic and acidic residues" evidence="1">
    <location>
        <begin position="1"/>
        <end position="17"/>
    </location>
</feature>
<sequence>MSNEDFWRTVRSREQSHGKTGRTGVFNVALLFGTAAIALTLVVTPMLSERTERRSLAFQPDQFDMITTGSIPRAEAGHPYTGKRYTIRRSILQETPGSVCIVEGYNHEKGC</sequence>
<dbReference type="EMBL" id="CP058350">
    <property type="protein sequence ID" value="QLF68545.1"/>
    <property type="molecule type" value="Genomic_DNA"/>
</dbReference>
<dbReference type="Proteomes" id="UP000308530">
    <property type="component" value="Chromosome"/>
</dbReference>
<keyword evidence="2" id="KW-1133">Transmembrane helix</keyword>
<organism evidence="3 4">
    <name type="scientific">Peteryoungia desertarenae</name>
    <dbReference type="NCBI Taxonomy" id="1813451"/>
    <lineage>
        <taxon>Bacteria</taxon>
        <taxon>Pseudomonadati</taxon>
        <taxon>Pseudomonadota</taxon>
        <taxon>Alphaproteobacteria</taxon>
        <taxon>Hyphomicrobiales</taxon>
        <taxon>Rhizobiaceae</taxon>
        <taxon>Peteryoungia</taxon>
    </lineage>
</organism>
<gene>
    <name evidence="3" type="ORF">FE840_002715</name>
</gene>
<feature type="region of interest" description="Disordered" evidence="1">
    <location>
        <begin position="1"/>
        <end position="20"/>
    </location>
</feature>
<dbReference type="RefSeq" id="WP_138287363.1">
    <property type="nucleotide sequence ID" value="NZ_CP058350.1"/>
</dbReference>
<evidence type="ECO:0000256" key="1">
    <source>
        <dbReference type="SAM" id="MobiDB-lite"/>
    </source>
</evidence>
<protein>
    <submittedName>
        <fullName evidence="3">Uncharacterized protein</fullName>
    </submittedName>
</protein>